<dbReference type="EMBL" id="MK072528">
    <property type="protein sequence ID" value="AYV87064.1"/>
    <property type="molecule type" value="Genomic_DNA"/>
</dbReference>
<reference evidence="1" key="1">
    <citation type="submission" date="2018-10" db="EMBL/GenBank/DDBJ databases">
        <title>Hidden diversity of soil giant viruses.</title>
        <authorList>
            <person name="Schulz F."/>
            <person name="Alteio L."/>
            <person name="Goudeau D."/>
            <person name="Ryan E.M."/>
            <person name="Malmstrom R.R."/>
            <person name="Blanchard J."/>
            <person name="Woyke T."/>
        </authorList>
    </citation>
    <scope>NUCLEOTIDE SEQUENCE</scope>
    <source>
        <strain evidence="1">SYV1</strain>
    </source>
</reference>
<sequence length="30" mass="3466">MFYPVSDVSVSRTVSLSPSHPHSQNWVEEY</sequence>
<proteinExistence type="predicted"/>
<accession>A0A3G5AJR2</accession>
<gene>
    <name evidence="1" type="ORF">Sylvanvirus22_3</name>
</gene>
<protein>
    <submittedName>
        <fullName evidence="1">Uncharacterized protein</fullName>
    </submittedName>
</protein>
<name>A0A3G5AJR2_9VIRU</name>
<organism evidence="1">
    <name type="scientific">Sylvanvirus sp</name>
    <dbReference type="NCBI Taxonomy" id="2487774"/>
    <lineage>
        <taxon>Viruses</taxon>
    </lineage>
</organism>
<evidence type="ECO:0000313" key="1">
    <source>
        <dbReference type="EMBL" id="AYV87064.1"/>
    </source>
</evidence>